<dbReference type="PANTHER" id="PTHR43427">
    <property type="entry name" value="CHLORIDE CHANNEL PROTEIN CLC-E"/>
    <property type="match status" value="1"/>
</dbReference>
<gene>
    <name evidence="11" type="ORF">LZ495_33630</name>
</gene>
<evidence type="ECO:0000256" key="9">
    <source>
        <dbReference type="ARBA" id="ARBA00023303"/>
    </source>
</evidence>
<feature type="transmembrane region" description="Helical" evidence="10">
    <location>
        <begin position="405"/>
        <end position="423"/>
    </location>
</feature>
<keyword evidence="4 10" id="KW-1133">Transmembrane helix</keyword>
<keyword evidence="8" id="KW-0868">Chloride</keyword>
<evidence type="ECO:0000313" key="11">
    <source>
        <dbReference type="EMBL" id="MCF2532132.1"/>
    </source>
</evidence>
<evidence type="ECO:0000256" key="8">
    <source>
        <dbReference type="ARBA" id="ARBA00023214"/>
    </source>
</evidence>
<feature type="transmembrane region" description="Helical" evidence="10">
    <location>
        <begin position="346"/>
        <end position="366"/>
    </location>
</feature>
<dbReference type="SUPFAM" id="SSF81340">
    <property type="entry name" value="Clc chloride channel"/>
    <property type="match status" value="1"/>
</dbReference>
<dbReference type="InterPro" id="IPR001807">
    <property type="entry name" value="ClC"/>
</dbReference>
<evidence type="ECO:0000256" key="10">
    <source>
        <dbReference type="SAM" id="Phobius"/>
    </source>
</evidence>
<reference evidence="11" key="1">
    <citation type="submission" date="2022-01" db="EMBL/GenBank/DDBJ databases">
        <title>Genome-Based Taxonomic Classification of the Phylum Actinobacteria.</title>
        <authorList>
            <person name="Gao Y."/>
        </authorList>
    </citation>
    <scope>NUCLEOTIDE SEQUENCE</scope>
    <source>
        <strain evidence="11">KLBMP 8922</strain>
    </source>
</reference>
<dbReference type="Gene3D" id="1.10.3080.10">
    <property type="entry name" value="Clc chloride channel"/>
    <property type="match status" value="1"/>
</dbReference>
<dbReference type="EMBL" id="JAKFHA010000030">
    <property type="protein sequence ID" value="MCF2532132.1"/>
    <property type="molecule type" value="Genomic_DNA"/>
</dbReference>
<accession>A0AA41Q6J0</accession>
<evidence type="ECO:0000256" key="1">
    <source>
        <dbReference type="ARBA" id="ARBA00004141"/>
    </source>
</evidence>
<dbReference type="RefSeq" id="WP_235056853.1">
    <property type="nucleotide sequence ID" value="NZ_JAKFHA010000030.1"/>
</dbReference>
<dbReference type="Pfam" id="PF00654">
    <property type="entry name" value="Voltage_CLC"/>
    <property type="match status" value="1"/>
</dbReference>
<dbReference type="PRINTS" id="PR00762">
    <property type="entry name" value="CLCHANNEL"/>
</dbReference>
<feature type="transmembrane region" description="Helical" evidence="10">
    <location>
        <begin position="21"/>
        <end position="44"/>
    </location>
</feature>
<dbReference type="InterPro" id="IPR014743">
    <property type="entry name" value="Cl-channel_core"/>
</dbReference>
<keyword evidence="5" id="KW-0406">Ion transport</keyword>
<feature type="transmembrane region" description="Helical" evidence="10">
    <location>
        <begin position="317"/>
        <end position="339"/>
    </location>
</feature>
<evidence type="ECO:0000256" key="3">
    <source>
        <dbReference type="ARBA" id="ARBA00022692"/>
    </source>
</evidence>
<dbReference type="GO" id="GO:0034707">
    <property type="term" value="C:chloride channel complex"/>
    <property type="evidence" value="ECO:0007669"/>
    <property type="project" value="UniProtKB-KW"/>
</dbReference>
<feature type="transmembrane region" description="Helical" evidence="10">
    <location>
        <begin position="166"/>
        <end position="187"/>
    </location>
</feature>
<evidence type="ECO:0000256" key="5">
    <source>
        <dbReference type="ARBA" id="ARBA00023065"/>
    </source>
</evidence>
<dbReference type="GO" id="GO:0005254">
    <property type="term" value="F:chloride channel activity"/>
    <property type="evidence" value="ECO:0007669"/>
    <property type="project" value="UniProtKB-KW"/>
</dbReference>
<keyword evidence="2" id="KW-0813">Transport</keyword>
<keyword evidence="7" id="KW-0869">Chloride channel</keyword>
<keyword evidence="3 10" id="KW-0812">Transmembrane</keyword>
<organism evidence="11 12">
    <name type="scientific">Yinghuangia soli</name>
    <dbReference type="NCBI Taxonomy" id="2908204"/>
    <lineage>
        <taxon>Bacteria</taxon>
        <taxon>Bacillati</taxon>
        <taxon>Actinomycetota</taxon>
        <taxon>Actinomycetes</taxon>
        <taxon>Kitasatosporales</taxon>
        <taxon>Streptomycetaceae</taxon>
        <taxon>Yinghuangia</taxon>
    </lineage>
</organism>
<feature type="transmembrane region" description="Helical" evidence="10">
    <location>
        <begin position="194"/>
        <end position="216"/>
    </location>
</feature>
<evidence type="ECO:0000256" key="7">
    <source>
        <dbReference type="ARBA" id="ARBA00023173"/>
    </source>
</evidence>
<keyword evidence="6 10" id="KW-0472">Membrane</keyword>
<evidence type="ECO:0000313" key="12">
    <source>
        <dbReference type="Proteomes" id="UP001165378"/>
    </source>
</evidence>
<feature type="transmembrane region" description="Helical" evidence="10">
    <location>
        <begin position="64"/>
        <end position="83"/>
    </location>
</feature>
<feature type="transmembrane region" description="Helical" evidence="10">
    <location>
        <begin position="129"/>
        <end position="146"/>
    </location>
</feature>
<feature type="transmembrane region" description="Helical" evidence="10">
    <location>
        <begin position="240"/>
        <end position="261"/>
    </location>
</feature>
<feature type="transmembrane region" description="Helical" evidence="10">
    <location>
        <begin position="273"/>
        <end position="292"/>
    </location>
</feature>
<comment type="caution">
    <text evidence="11">The sequence shown here is derived from an EMBL/GenBank/DDBJ whole genome shotgun (WGS) entry which is preliminary data.</text>
</comment>
<name>A0AA41Q6J0_9ACTN</name>
<evidence type="ECO:0000256" key="2">
    <source>
        <dbReference type="ARBA" id="ARBA00022448"/>
    </source>
</evidence>
<keyword evidence="12" id="KW-1185">Reference proteome</keyword>
<dbReference type="AlphaFoldDB" id="A0AA41Q6J0"/>
<evidence type="ECO:0000256" key="6">
    <source>
        <dbReference type="ARBA" id="ARBA00023136"/>
    </source>
</evidence>
<comment type="subcellular location">
    <subcellularLocation>
        <location evidence="1">Membrane</location>
        <topology evidence="1">Multi-pass membrane protein</topology>
    </subcellularLocation>
</comment>
<dbReference type="InterPro" id="IPR050368">
    <property type="entry name" value="ClC-type_chloride_channel"/>
</dbReference>
<dbReference type="PANTHER" id="PTHR43427:SF6">
    <property type="entry name" value="CHLORIDE CHANNEL PROTEIN CLC-E"/>
    <property type="match status" value="1"/>
</dbReference>
<evidence type="ECO:0000256" key="4">
    <source>
        <dbReference type="ARBA" id="ARBA00022989"/>
    </source>
</evidence>
<dbReference type="CDD" id="cd00400">
    <property type="entry name" value="Voltage_gated_ClC"/>
    <property type="match status" value="1"/>
</dbReference>
<dbReference type="Proteomes" id="UP001165378">
    <property type="component" value="Unassembled WGS sequence"/>
</dbReference>
<proteinExistence type="predicted"/>
<keyword evidence="9" id="KW-0407">Ion channel</keyword>
<protein>
    <submittedName>
        <fullName evidence="11">Chloride channel protein</fullName>
    </submittedName>
</protein>
<sequence length="440" mass="44496">MSEPQAPTLQSLLTDRRALKLLLLSALVGIPVSLVAFWFVGFVHELQHWIWESAPDALGYDRAPWWWGLPTLTLAGLLAVPIITRMPGHGGHVPVHGLGGPPIVPKEAPGVALAAIACLPLGVMLGPEAPLMALGSAVALLALPAAKRAANPKAATVLGNAGSTAGIATIFGSPLIPAVMVLEGVALAGPARMLVIVPCLLACGIGALVFTGFGHWTGLKIGALSLPEKPPAGLPDAGDFLWGIPMAVLVAVLIATGFAVGRRTEAWTKLSGPRIFGCAVAIGVCITAYALIADRSPEEVALSGQTTVGLLAAEPEAWSILALVALILAKMIGWGIALGSLRGGPIFPALMIGSAVGIACGALPGFGMAPALAAGICASGVAATRLPITATVLAAALLGDDATDLMPILIIASVTALLTVTFLDRRKVNAEPAPAGVEPA</sequence>